<sequence>MSAKPLSIVEPDIKWMQDLSNENVGKVTTGSDENCPCPRCGHLIWEPFRDVMIRKNDQTSFTRRCGHCRGMVQFVAFHEIVDEIGERVFLYAAPYKAIRRHKK</sequence>
<dbReference type="Proteomes" id="UP000178520">
    <property type="component" value="Unassembled WGS sequence"/>
</dbReference>
<organism evidence="1 2">
    <name type="scientific">Candidatus Yanofskybacteria bacterium RIFCSPHIGHO2_01_FULL_41_21</name>
    <dbReference type="NCBI Taxonomy" id="1802660"/>
    <lineage>
        <taxon>Bacteria</taxon>
        <taxon>Candidatus Yanofskyibacteriota</taxon>
    </lineage>
</organism>
<evidence type="ECO:0000313" key="2">
    <source>
        <dbReference type="Proteomes" id="UP000178520"/>
    </source>
</evidence>
<comment type="caution">
    <text evidence="1">The sequence shown here is derived from an EMBL/GenBank/DDBJ whole genome shotgun (WGS) entry which is preliminary data.</text>
</comment>
<evidence type="ECO:0000313" key="1">
    <source>
        <dbReference type="EMBL" id="OGM97780.1"/>
    </source>
</evidence>
<reference evidence="1 2" key="1">
    <citation type="journal article" date="2016" name="Nat. Commun.">
        <title>Thousands of microbial genomes shed light on interconnected biogeochemical processes in an aquifer system.</title>
        <authorList>
            <person name="Anantharaman K."/>
            <person name="Brown C.T."/>
            <person name="Hug L.A."/>
            <person name="Sharon I."/>
            <person name="Castelle C.J."/>
            <person name="Probst A.J."/>
            <person name="Thomas B.C."/>
            <person name="Singh A."/>
            <person name="Wilkins M.J."/>
            <person name="Karaoz U."/>
            <person name="Brodie E.L."/>
            <person name="Williams K.H."/>
            <person name="Hubbard S.S."/>
            <person name="Banfield J.F."/>
        </authorList>
    </citation>
    <scope>NUCLEOTIDE SEQUENCE [LARGE SCALE GENOMIC DNA]</scope>
</reference>
<gene>
    <name evidence="1" type="ORF">A2735_01325</name>
</gene>
<dbReference type="AlphaFoldDB" id="A0A1F8EAK8"/>
<proteinExistence type="predicted"/>
<dbReference type="EMBL" id="MGJA01000008">
    <property type="protein sequence ID" value="OGM97780.1"/>
    <property type="molecule type" value="Genomic_DNA"/>
</dbReference>
<name>A0A1F8EAK8_9BACT</name>
<accession>A0A1F8EAK8</accession>
<protein>
    <submittedName>
        <fullName evidence="1">Uncharacterized protein</fullName>
    </submittedName>
</protein>